<evidence type="ECO:0000256" key="2">
    <source>
        <dbReference type="ARBA" id="ARBA00009695"/>
    </source>
</evidence>
<dbReference type="GO" id="GO:0006282">
    <property type="term" value="P:regulation of DNA repair"/>
    <property type="evidence" value="ECO:0007669"/>
    <property type="project" value="UniProtKB-UniRule"/>
</dbReference>
<comment type="similarity">
    <text evidence="2 5">Belongs to the RecX family.</text>
</comment>
<dbReference type="Pfam" id="PF02631">
    <property type="entry name" value="RecX_HTH2"/>
    <property type="match status" value="1"/>
</dbReference>
<comment type="function">
    <text evidence="5">Modulates RecA activity.</text>
</comment>
<keyword evidence="4 5" id="KW-0963">Cytoplasm</keyword>
<dbReference type="Proteomes" id="UP000198625">
    <property type="component" value="Unassembled WGS sequence"/>
</dbReference>
<evidence type="ECO:0000313" key="9">
    <source>
        <dbReference type="EMBL" id="SDZ22352.1"/>
    </source>
</evidence>
<evidence type="ECO:0000256" key="1">
    <source>
        <dbReference type="ARBA" id="ARBA00004496"/>
    </source>
</evidence>
<dbReference type="InterPro" id="IPR003783">
    <property type="entry name" value="Regulatory_RecX"/>
</dbReference>
<dbReference type="Pfam" id="PF21982">
    <property type="entry name" value="RecX_HTH1"/>
    <property type="match status" value="1"/>
</dbReference>
<evidence type="ECO:0000256" key="3">
    <source>
        <dbReference type="ARBA" id="ARBA00018111"/>
    </source>
</evidence>
<comment type="subcellular location">
    <subcellularLocation>
        <location evidence="1 5">Cytoplasm</location>
    </subcellularLocation>
</comment>
<dbReference type="GO" id="GO:0005737">
    <property type="term" value="C:cytoplasm"/>
    <property type="evidence" value="ECO:0007669"/>
    <property type="project" value="UniProtKB-SubCell"/>
</dbReference>
<gene>
    <name evidence="5" type="primary">recX</name>
    <name evidence="9" type="ORF">SAMN05660462_02276</name>
</gene>
<evidence type="ECO:0000256" key="5">
    <source>
        <dbReference type="HAMAP-Rule" id="MF_01114"/>
    </source>
</evidence>
<evidence type="ECO:0000313" key="10">
    <source>
        <dbReference type="Proteomes" id="UP000198625"/>
    </source>
</evidence>
<dbReference type="HAMAP" id="MF_01114">
    <property type="entry name" value="RecX"/>
    <property type="match status" value="1"/>
</dbReference>
<dbReference type="STRING" id="415015.SAMN05660462_02276"/>
<dbReference type="AlphaFoldDB" id="A0A1H3R957"/>
<evidence type="ECO:0000259" key="7">
    <source>
        <dbReference type="Pfam" id="PF21981"/>
    </source>
</evidence>
<name>A0A1H3R957_9FIRM</name>
<dbReference type="Gene3D" id="1.10.10.10">
    <property type="entry name" value="Winged helix-like DNA-binding domain superfamily/Winged helix DNA-binding domain"/>
    <property type="match status" value="3"/>
</dbReference>
<dbReference type="InterPro" id="IPR036388">
    <property type="entry name" value="WH-like_DNA-bd_sf"/>
</dbReference>
<reference evidence="9 10" key="1">
    <citation type="submission" date="2016-10" db="EMBL/GenBank/DDBJ databases">
        <authorList>
            <person name="de Groot N.N."/>
        </authorList>
    </citation>
    <scope>NUCLEOTIDE SEQUENCE [LARGE SCALE GENOMIC DNA]</scope>
    <source>
        <strain evidence="9 10">DSM 21650</strain>
    </source>
</reference>
<accession>A0A1H3R957</accession>
<dbReference type="InterPro" id="IPR053924">
    <property type="entry name" value="RecX_HTH_2nd"/>
</dbReference>
<evidence type="ECO:0000256" key="4">
    <source>
        <dbReference type="ARBA" id="ARBA00022490"/>
    </source>
</evidence>
<feature type="domain" description="RecX third three-helical" evidence="7">
    <location>
        <begin position="156"/>
        <end position="204"/>
    </location>
</feature>
<sequence>MSIITKIERQKKNIRRYSIYLDQEYSFSVSEDTLIKLGLKKDMIVDRNQIDNILKQEDNNACKSYGLKLLGHRARSEREIRDKMFSKGYCQEHIEDAIKYLKEFKYIDDEEYAKIYIKDRMNSKKLGHKRIKYELYQKGIDKTLIQDKINKLVNDDEEYERALETAQRKMNTSYKNDDNQSAYRKLGGFLQRKGFSMDTIIKVLNKVLKSQDYD</sequence>
<evidence type="ECO:0000259" key="6">
    <source>
        <dbReference type="Pfam" id="PF02631"/>
    </source>
</evidence>
<dbReference type="InterPro" id="IPR053926">
    <property type="entry name" value="RecX_HTH_1st"/>
</dbReference>
<protein>
    <recommendedName>
        <fullName evidence="3 5">Regulatory protein RecX</fullName>
    </recommendedName>
</protein>
<dbReference type="InterPro" id="IPR053925">
    <property type="entry name" value="RecX_HTH_3rd"/>
</dbReference>
<dbReference type="PANTHER" id="PTHR33602:SF1">
    <property type="entry name" value="REGULATORY PROTEIN RECX FAMILY PROTEIN"/>
    <property type="match status" value="1"/>
</dbReference>
<organism evidence="9 10">
    <name type="scientific">Proteiniborus ethanoligenes</name>
    <dbReference type="NCBI Taxonomy" id="415015"/>
    <lineage>
        <taxon>Bacteria</taxon>
        <taxon>Bacillati</taxon>
        <taxon>Bacillota</taxon>
        <taxon>Clostridia</taxon>
        <taxon>Eubacteriales</taxon>
        <taxon>Proteiniborus</taxon>
    </lineage>
</organism>
<dbReference type="RefSeq" id="WP_091731314.1">
    <property type="nucleotide sequence ID" value="NZ_FNQE01000026.1"/>
</dbReference>
<feature type="domain" description="RecX first three-helical" evidence="8">
    <location>
        <begin position="62"/>
        <end position="101"/>
    </location>
</feature>
<dbReference type="PANTHER" id="PTHR33602">
    <property type="entry name" value="REGULATORY PROTEIN RECX FAMILY PROTEIN"/>
    <property type="match status" value="1"/>
</dbReference>
<proteinExistence type="inferred from homology"/>
<keyword evidence="10" id="KW-1185">Reference proteome</keyword>
<dbReference type="Pfam" id="PF21981">
    <property type="entry name" value="RecX_HTH3"/>
    <property type="match status" value="1"/>
</dbReference>
<dbReference type="EMBL" id="FNQE01000026">
    <property type="protein sequence ID" value="SDZ22352.1"/>
    <property type="molecule type" value="Genomic_DNA"/>
</dbReference>
<evidence type="ECO:0000259" key="8">
    <source>
        <dbReference type="Pfam" id="PF21982"/>
    </source>
</evidence>
<feature type="domain" description="RecX second three-helical" evidence="6">
    <location>
        <begin position="108"/>
        <end position="147"/>
    </location>
</feature>
<dbReference type="OrthoDB" id="5421057at2"/>